<gene>
    <name evidence="1" type="ORF">MTR67_036178</name>
</gene>
<proteinExistence type="predicted"/>
<reference evidence="1" key="1">
    <citation type="submission" date="2023-08" db="EMBL/GenBank/DDBJ databases">
        <title>A de novo genome assembly of Solanum verrucosum Schlechtendal, a Mexican diploid species geographically isolated from the other diploid A-genome species in potato relatives.</title>
        <authorList>
            <person name="Hosaka K."/>
        </authorList>
    </citation>
    <scope>NUCLEOTIDE SEQUENCE</scope>
    <source>
        <tissue evidence="1">Young leaves</tissue>
    </source>
</reference>
<sequence>MPLVKMAMEVQQCGGSWRTIRNLWPDLSRNIVYKVGNGTKILFWKENWNGNEALMVLFPDLFSLCTNPEETMAEVWSTHGWNIVFRRHLNDWEIGRVAELLHVLNGFIGLSAEKDSSI</sequence>
<dbReference type="PANTHER" id="PTHR36617:SF16">
    <property type="entry name" value="OS04G0516500 PROTEIN"/>
    <property type="match status" value="1"/>
</dbReference>
<keyword evidence="2" id="KW-1185">Reference proteome</keyword>
<dbReference type="PANTHER" id="PTHR36617">
    <property type="entry name" value="PROTEIN, PUTATIVE-RELATED"/>
    <property type="match status" value="1"/>
</dbReference>
<evidence type="ECO:0000313" key="2">
    <source>
        <dbReference type="Proteomes" id="UP001234989"/>
    </source>
</evidence>
<dbReference type="Proteomes" id="UP001234989">
    <property type="component" value="Chromosome 8"/>
</dbReference>
<protein>
    <submittedName>
        <fullName evidence="1">Uncharacterized protein</fullName>
    </submittedName>
</protein>
<dbReference type="EMBL" id="CP133619">
    <property type="protein sequence ID" value="WMV42793.1"/>
    <property type="molecule type" value="Genomic_DNA"/>
</dbReference>
<organism evidence="1 2">
    <name type="scientific">Solanum verrucosum</name>
    <dbReference type="NCBI Taxonomy" id="315347"/>
    <lineage>
        <taxon>Eukaryota</taxon>
        <taxon>Viridiplantae</taxon>
        <taxon>Streptophyta</taxon>
        <taxon>Embryophyta</taxon>
        <taxon>Tracheophyta</taxon>
        <taxon>Spermatophyta</taxon>
        <taxon>Magnoliopsida</taxon>
        <taxon>eudicotyledons</taxon>
        <taxon>Gunneridae</taxon>
        <taxon>Pentapetalae</taxon>
        <taxon>asterids</taxon>
        <taxon>lamiids</taxon>
        <taxon>Solanales</taxon>
        <taxon>Solanaceae</taxon>
        <taxon>Solanoideae</taxon>
        <taxon>Solaneae</taxon>
        <taxon>Solanum</taxon>
    </lineage>
</organism>
<evidence type="ECO:0000313" key="1">
    <source>
        <dbReference type="EMBL" id="WMV42793.1"/>
    </source>
</evidence>
<dbReference type="AlphaFoldDB" id="A0AAF0UBJ4"/>
<accession>A0AAF0UBJ4</accession>
<name>A0AAF0UBJ4_SOLVR</name>